<keyword evidence="1" id="KW-0732">Signal</keyword>
<protein>
    <recommendedName>
        <fullName evidence="3">Ricin B lectin domain-containing protein</fullName>
    </recommendedName>
</protein>
<dbReference type="AlphaFoldDB" id="A0A0F7SU53"/>
<dbReference type="EMBL" id="LN483142">
    <property type="protein sequence ID" value="CED83498.1"/>
    <property type="molecule type" value="Genomic_DNA"/>
</dbReference>
<organism evidence="2">
    <name type="scientific">Phaffia rhodozyma</name>
    <name type="common">Yeast</name>
    <name type="synonym">Xanthophyllomyces dendrorhous</name>
    <dbReference type="NCBI Taxonomy" id="264483"/>
    <lineage>
        <taxon>Eukaryota</taxon>
        <taxon>Fungi</taxon>
        <taxon>Dikarya</taxon>
        <taxon>Basidiomycota</taxon>
        <taxon>Agaricomycotina</taxon>
        <taxon>Tremellomycetes</taxon>
        <taxon>Cystofilobasidiales</taxon>
        <taxon>Mrakiaceae</taxon>
        <taxon>Phaffia</taxon>
    </lineage>
</organism>
<proteinExistence type="predicted"/>
<reference evidence="2" key="1">
    <citation type="submission" date="2014-08" db="EMBL/GenBank/DDBJ databases">
        <authorList>
            <person name="Sharma Rahul"/>
            <person name="Thines Marco"/>
        </authorList>
    </citation>
    <scope>NUCLEOTIDE SEQUENCE</scope>
</reference>
<sequence length="207" mass="22387">MLYSIPFAILSSALLAAASPILSARIVPTLSCKAIDLSETPNLFVRSQTVGTQAVKLDVDWNSNLTWQGQPDAAQVVDTGVFGFEECKGRAIKATSDSLIFGHVTWTVLDVQGKKMKLCLSAPYPYTGVTPYLDKCSESDDSSQFWQYWALDTSDSAHPVLSFVGPAGSVTTYKKGYLSPKTFDADAPLTLASVNSTESYFAYGIDE</sequence>
<name>A0A0F7SU53_PHARH</name>
<accession>A0A0F7SU53</accession>
<evidence type="ECO:0000256" key="1">
    <source>
        <dbReference type="SAM" id="SignalP"/>
    </source>
</evidence>
<evidence type="ECO:0000313" key="2">
    <source>
        <dbReference type="EMBL" id="CED83498.1"/>
    </source>
</evidence>
<feature type="chain" id="PRO_5002522514" description="Ricin B lectin domain-containing protein" evidence="1">
    <location>
        <begin position="25"/>
        <end position="207"/>
    </location>
</feature>
<evidence type="ECO:0008006" key="3">
    <source>
        <dbReference type="Google" id="ProtNLM"/>
    </source>
</evidence>
<feature type="signal peptide" evidence="1">
    <location>
        <begin position="1"/>
        <end position="24"/>
    </location>
</feature>